<evidence type="ECO:0000256" key="6">
    <source>
        <dbReference type="ARBA" id="ARBA00022989"/>
    </source>
</evidence>
<dbReference type="InterPro" id="IPR012902">
    <property type="entry name" value="N_methyl_site"/>
</dbReference>
<sequence length="208" mass="23714">MDEVQQMDIQRMTSTTGDLVSRISSLVSRKSCKQRNREAEKLKGYEERCGHTLIELIVVLAVVSVIIALSVSSIGNFLSRSRLKNSAEDIASTLRWARRLAITKREAYRVVFNSKKRKYWVENEEGNVLEEKRALEENIIFANPSLYKEGEEDGIVEFDDPDDNSFSFYPQGTAEAGSIYLQGKGNREWYTITIASTTGYVKVYPEKH</sequence>
<evidence type="ECO:0000259" key="9">
    <source>
        <dbReference type="Pfam" id="PF12019"/>
    </source>
</evidence>
<dbReference type="SUPFAM" id="SSF54523">
    <property type="entry name" value="Pili subunits"/>
    <property type="match status" value="1"/>
</dbReference>
<dbReference type="InterPro" id="IPR022346">
    <property type="entry name" value="T2SS_GspH"/>
</dbReference>
<evidence type="ECO:0000256" key="8">
    <source>
        <dbReference type="SAM" id="Phobius"/>
    </source>
</evidence>
<dbReference type="EMBL" id="SOKJ01000389">
    <property type="protein sequence ID" value="TET07960.1"/>
    <property type="molecule type" value="Genomic_DNA"/>
</dbReference>
<dbReference type="GO" id="GO:0015628">
    <property type="term" value="P:protein secretion by the type II secretion system"/>
    <property type="evidence" value="ECO:0007669"/>
    <property type="project" value="InterPro"/>
</dbReference>
<dbReference type="InterPro" id="IPR045584">
    <property type="entry name" value="Pilin-like"/>
</dbReference>
<keyword evidence="5 8" id="KW-0812">Transmembrane</keyword>
<keyword evidence="3" id="KW-0488">Methylation</keyword>
<comment type="caution">
    <text evidence="10">The sequence shown here is derived from an EMBL/GenBank/DDBJ whole genome shotgun (WGS) entry which is preliminary data.</text>
</comment>
<feature type="transmembrane region" description="Helical" evidence="8">
    <location>
        <begin position="56"/>
        <end position="78"/>
    </location>
</feature>
<proteinExistence type="predicted"/>
<evidence type="ECO:0000256" key="2">
    <source>
        <dbReference type="ARBA" id="ARBA00022475"/>
    </source>
</evidence>
<dbReference type="NCBIfam" id="TIGR02532">
    <property type="entry name" value="IV_pilin_GFxxxE"/>
    <property type="match status" value="1"/>
</dbReference>
<keyword evidence="4" id="KW-0997">Cell inner membrane</keyword>
<dbReference type="GO" id="GO:0015627">
    <property type="term" value="C:type II protein secretion system complex"/>
    <property type="evidence" value="ECO:0007669"/>
    <property type="project" value="InterPro"/>
</dbReference>
<keyword evidence="7 8" id="KW-0472">Membrane</keyword>
<protein>
    <submittedName>
        <fullName evidence="10">Prepilin-type N-terminal cleavage/methylation domain-containing protein</fullName>
    </submittedName>
</protein>
<evidence type="ECO:0000313" key="10">
    <source>
        <dbReference type="EMBL" id="TET07960.1"/>
    </source>
</evidence>
<evidence type="ECO:0000256" key="7">
    <source>
        <dbReference type="ARBA" id="ARBA00023136"/>
    </source>
</evidence>
<keyword evidence="2" id="KW-1003">Cell membrane</keyword>
<dbReference type="Proteomes" id="UP000316360">
    <property type="component" value="Unassembled WGS sequence"/>
</dbReference>
<evidence type="ECO:0000256" key="3">
    <source>
        <dbReference type="ARBA" id="ARBA00022481"/>
    </source>
</evidence>
<accession>A0A523RQA4</accession>
<feature type="domain" description="General secretion pathway GspH" evidence="9">
    <location>
        <begin position="87"/>
        <end position="197"/>
    </location>
</feature>
<dbReference type="Pfam" id="PF12019">
    <property type="entry name" value="GspH"/>
    <property type="match status" value="1"/>
</dbReference>
<reference evidence="10 11" key="1">
    <citation type="submission" date="2019-03" db="EMBL/GenBank/DDBJ databases">
        <title>Metabolic potential of uncultured bacteria and archaea associated with petroleum seepage in deep-sea sediments.</title>
        <authorList>
            <person name="Dong X."/>
            <person name="Hubert C."/>
        </authorList>
    </citation>
    <scope>NUCLEOTIDE SEQUENCE [LARGE SCALE GENOMIC DNA]</scope>
    <source>
        <strain evidence="10">E44_bin7</strain>
    </source>
</reference>
<dbReference type="AlphaFoldDB" id="A0A523RQA4"/>
<dbReference type="Pfam" id="PF07963">
    <property type="entry name" value="N_methyl"/>
    <property type="match status" value="1"/>
</dbReference>
<comment type="subcellular location">
    <subcellularLocation>
        <location evidence="1">Cell inner membrane</location>
        <topology evidence="1">Single-pass membrane protein</topology>
    </subcellularLocation>
</comment>
<evidence type="ECO:0000256" key="4">
    <source>
        <dbReference type="ARBA" id="ARBA00022519"/>
    </source>
</evidence>
<evidence type="ECO:0000256" key="5">
    <source>
        <dbReference type="ARBA" id="ARBA00022692"/>
    </source>
</evidence>
<gene>
    <name evidence="10" type="ORF">E3J84_06775</name>
</gene>
<evidence type="ECO:0000256" key="1">
    <source>
        <dbReference type="ARBA" id="ARBA00004377"/>
    </source>
</evidence>
<evidence type="ECO:0000313" key="11">
    <source>
        <dbReference type="Proteomes" id="UP000316360"/>
    </source>
</evidence>
<keyword evidence="6 8" id="KW-1133">Transmembrane helix</keyword>
<dbReference type="Gene3D" id="3.30.700.10">
    <property type="entry name" value="Glycoprotein, Type 4 Pilin"/>
    <property type="match status" value="1"/>
</dbReference>
<name>A0A523RQA4_UNCAE</name>
<organism evidence="10 11">
    <name type="scientific">Aerophobetes bacterium</name>
    <dbReference type="NCBI Taxonomy" id="2030807"/>
    <lineage>
        <taxon>Bacteria</taxon>
        <taxon>Candidatus Aerophobota</taxon>
    </lineage>
</organism>
<dbReference type="GO" id="GO:0005886">
    <property type="term" value="C:plasma membrane"/>
    <property type="evidence" value="ECO:0007669"/>
    <property type="project" value="UniProtKB-SubCell"/>
</dbReference>